<dbReference type="SUPFAM" id="SSF53822">
    <property type="entry name" value="Periplasmic binding protein-like I"/>
    <property type="match status" value="1"/>
</dbReference>
<dbReference type="PANTHER" id="PTHR30146">
    <property type="entry name" value="LACI-RELATED TRANSCRIPTIONAL REPRESSOR"/>
    <property type="match status" value="1"/>
</dbReference>
<evidence type="ECO:0000313" key="6">
    <source>
        <dbReference type="Proteomes" id="UP000474957"/>
    </source>
</evidence>
<dbReference type="Pfam" id="PF13377">
    <property type="entry name" value="Peripla_BP_3"/>
    <property type="match status" value="1"/>
</dbReference>
<keyword evidence="3" id="KW-0804">Transcription</keyword>
<dbReference type="InterPro" id="IPR000843">
    <property type="entry name" value="HTH_LacI"/>
</dbReference>
<proteinExistence type="predicted"/>
<reference evidence="5 6" key="1">
    <citation type="submission" date="2019-10" db="EMBL/GenBank/DDBJ databases">
        <title>Cognatihalovulum marinum gen. nov. sp. nov., a new member of the family Rhodobacteraceae isolated from deep seawater of the Northwest Indian Ocean.</title>
        <authorList>
            <person name="Ruan C."/>
            <person name="Wang J."/>
            <person name="Zheng X."/>
            <person name="Song L."/>
            <person name="Zhu Y."/>
            <person name="Huang Y."/>
            <person name="Lu Z."/>
            <person name="Du W."/>
            <person name="Huang L."/>
            <person name="Dai X."/>
        </authorList>
    </citation>
    <scope>NUCLEOTIDE SEQUENCE [LARGE SCALE GENOMIC DNA]</scope>
    <source>
        <strain evidence="5 6">2CG4</strain>
    </source>
</reference>
<evidence type="ECO:0000313" key="5">
    <source>
        <dbReference type="EMBL" id="MSU91654.1"/>
    </source>
</evidence>
<keyword evidence="1" id="KW-0805">Transcription regulation</keyword>
<dbReference type="CDD" id="cd01392">
    <property type="entry name" value="HTH_LacI"/>
    <property type="match status" value="1"/>
</dbReference>
<dbReference type="PROSITE" id="PS50932">
    <property type="entry name" value="HTH_LACI_2"/>
    <property type="match status" value="1"/>
</dbReference>
<organism evidence="5 6">
    <name type="scientific">Halovulum marinum</name>
    <dbReference type="NCBI Taxonomy" id="2662447"/>
    <lineage>
        <taxon>Bacteria</taxon>
        <taxon>Pseudomonadati</taxon>
        <taxon>Pseudomonadota</taxon>
        <taxon>Alphaproteobacteria</taxon>
        <taxon>Rhodobacterales</taxon>
        <taxon>Paracoccaceae</taxon>
        <taxon>Halovulum</taxon>
    </lineage>
</organism>
<keyword evidence="2" id="KW-0238">DNA-binding</keyword>
<dbReference type="CDD" id="cd01575">
    <property type="entry name" value="PBP1_GntR"/>
    <property type="match status" value="1"/>
</dbReference>
<dbReference type="SMART" id="SM00354">
    <property type="entry name" value="HTH_LACI"/>
    <property type="match status" value="1"/>
</dbReference>
<name>A0A6L5Z6H8_9RHOB</name>
<dbReference type="Gene3D" id="3.40.50.2300">
    <property type="match status" value="2"/>
</dbReference>
<sequence>MDVARAAGVSAITVSRAIRTPGRVSTEARARVAAAIRDLGYTPDPAAKALASSRSDIVGVLVPSVTNSVFLDTMRGLYEVCETTDYRVQIANTRYSAAEEERLLRMFLTQRPAGLIVTGIDQSAATAGLLRSAPCPVVQITEIGPAPFDMMVGFSHSDAARVAAEHLVDSGYRRIAFLGARRDARSTRRLSGFRAGLEGKGLYNPARVLFADRPSSVPLGAEQLVELLTRDPDADAVLCNNDDLALGVLFECQRRGLAIPDRFGICGFNDISAMATACPAVTSVQTPRREVGRQAMTMLLARLADEDPGRPVRDLGFRLVRRDSTRRGQGAVAPGPGRVRPIA</sequence>
<evidence type="ECO:0000259" key="4">
    <source>
        <dbReference type="PROSITE" id="PS50932"/>
    </source>
</evidence>
<dbReference type="Proteomes" id="UP000474957">
    <property type="component" value="Unassembled WGS sequence"/>
</dbReference>
<dbReference type="Gene3D" id="1.10.260.40">
    <property type="entry name" value="lambda repressor-like DNA-binding domains"/>
    <property type="match status" value="1"/>
</dbReference>
<dbReference type="GO" id="GO:0000976">
    <property type="term" value="F:transcription cis-regulatory region binding"/>
    <property type="evidence" value="ECO:0007669"/>
    <property type="project" value="TreeGrafter"/>
</dbReference>
<dbReference type="Pfam" id="PF00356">
    <property type="entry name" value="LacI"/>
    <property type="match status" value="1"/>
</dbReference>
<gene>
    <name evidence="5" type="ORF">GE300_18910</name>
</gene>
<dbReference type="AlphaFoldDB" id="A0A6L5Z6H8"/>
<accession>A0A6L5Z6H8</accession>
<dbReference type="PANTHER" id="PTHR30146:SF2">
    <property type="entry name" value="HTH-TYPE TRANSCRIPTIONAL REGULATOR GNTR"/>
    <property type="match status" value="1"/>
</dbReference>
<dbReference type="InterPro" id="IPR010982">
    <property type="entry name" value="Lambda_DNA-bd_dom_sf"/>
</dbReference>
<dbReference type="InterPro" id="IPR046335">
    <property type="entry name" value="LacI/GalR-like_sensor"/>
</dbReference>
<dbReference type="InterPro" id="IPR028082">
    <property type="entry name" value="Peripla_BP_I"/>
</dbReference>
<evidence type="ECO:0000256" key="2">
    <source>
        <dbReference type="ARBA" id="ARBA00023125"/>
    </source>
</evidence>
<dbReference type="SUPFAM" id="SSF47413">
    <property type="entry name" value="lambda repressor-like DNA-binding domains"/>
    <property type="match status" value="1"/>
</dbReference>
<dbReference type="GO" id="GO:0003700">
    <property type="term" value="F:DNA-binding transcription factor activity"/>
    <property type="evidence" value="ECO:0007669"/>
    <property type="project" value="TreeGrafter"/>
</dbReference>
<keyword evidence="6" id="KW-1185">Reference proteome</keyword>
<evidence type="ECO:0000256" key="1">
    <source>
        <dbReference type="ARBA" id="ARBA00023015"/>
    </source>
</evidence>
<protein>
    <submittedName>
        <fullName evidence="5">Substrate-binding domain-containing protein</fullName>
    </submittedName>
</protein>
<evidence type="ECO:0000256" key="3">
    <source>
        <dbReference type="ARBA" id="ARBA00023163"/>
    </source>
</evidence>
<comment type="caution">
    <text evidence="5">The sequence shown here is derived from an EMBL/GenBank/DDBJ whole genome shotgun (WGS) entry which is preliminary data.</text>
</comment>
<feature type="domain" description="HTH lacI-type" evidence="4">
    <location>
        <begin position="1"/>
        <end position="52"/>
    </location>
</feature>
<dbReference type="EMBL" id="WIND01000023">
    <property type="protein sequence ID" value="MSU91654.1"/>
    <property type="molecule type" value="Genomic_DNA"/>
</dbReference>